<comment type="caution">
    <text evidence="2">The sequence shown here is derived from an EMBL/GenBank/DDBJ whole genome shotgun (WGS) entry which is preliminary data.</text>
</comment>
<dbReference type="Pfam" id="PF13302">
    <property type="entry name" value="Acetyltransf_3"/>
    <property type="match status" value="1"/>
</dbReference>
<dbReference type="Proteomes" id="UP000535511">
    <property type="component" value="Unassembled WGS sequence"/>
</dbReference>
<dbReference type="GO" id="GO:0016747">
    <property type="term" value="F:acyltransferase activity, transferring groups other than amino-acyl groups"/>
    <property type="evidence" value="ECO:0007669"/>
    <property type="project" value="InterPro"/>
</dbReference>
<protein>
    <submittedName>
        <fullName evidence="2">Putative acetyltransferase</fullName>
    </submittedName>
</protein>
<evidence type="ECO:0000313" key="3">
    <source>
        <dbReference type="Proteomes" id="UP000535511"/>
    </source>
</evidence>
<organism evidence="2 3">
    <name type="scientific">Nocardioides panaciterrulae</name>
    <dbReference type="NCBI Taxonomy" id="661492"/>
    <lineage>
        <taxon>Bacteria</taxon>
        <taxon>Bacillati</taxon>
        <taxon>Actinomycetota</taxon>
        <taxon>Actinomycetes</taxon>
        <taxon>Propionibacteriales</taxon>
        <taxon>Nocardioidaceae</taxon>
        <taxon>Nocardioides</taxon>
    </lineage>
</organism>
<dbReference type="PANTHER" id="PTHR39173:SF1">
    <property type="entry name" value="ACETYLTRANSFERASE"/>
    <property type="match status" value="1"/>
</dbReference>
<proteinExistence type="predicted"/>
<dbReference type="PROSITE" id="PS51186">
    <property type="entry name" value="GNAT"/>
    <property type="match status" value="1"/>
</dbReference>
<gene>
    <name evidence="2" type="ORF">BJZ21_000473</name>
</gene>
<reference evidence="2 3" key="1">
    <citation type="submission" date="2020-07" db="EMBL/GenBank/DDBJ databases">
        <title>Sequencing the genomes of 1000 actinobacteria strains.</title>
        <authorList>
            <person name="Klenk H.-P."/>
        </authorList>
    </citation>
    <scope>NUCLEOTIDE SEQUENCE [LARGE SCALE GENOMIC DNA]</scope>
    <source>
        <strain evidence="2 3">DSM 21350</strain>
    </source>
</reference>
<evidence type="ECO:0000259" key="1">
    <source>
        <dbReference type="PROSITE" id="PS51186"/>
    </source>
</evidence>
<keyword evidence="2" id="KW-0808">Transferase</keyword>
<name>A0A7Y9J9B8_9ACTN</name>
<dbReference type="PANTHER" id="PTHR39173">
    <property type="entry name" value="ACETYLTRANSFERASE"/>
    <property type="match status" value="1"/>
</dbReference>
<feature type="domain" description="N-acetyltransferase" evidence="1">
    <location>
        <begin position="4"/>
        <end position="170"/>
    </location>
</feature>
<dbReference type="SUPFAM" id="SSF55729">
    <property type="entry name" value="Acyl-CoA N-acyltransferases (Nat)"/>
    <property type="match status" value="1"/>
</dbReference>
<dbReference type="CDD" id="cd04301">
    <property type="entry name" value="NAT_SF"/>
    <property type="match status" value="1"/>
</dbReference>
<dbReference type="AlphaFoldDB" id="A0A7Y9J9B8"/>
<dbReference type="Gene3D" id="3.40.630.30">
    <property type="match status" value="1"/>
</dbReference>
<dbReference type="EMBL" id="JACCBG010000001">
    <property type="protein sequence ID" value="NYD40390.1"/>
    <property type="molecule type" value="Genomic_DNA"/>
</dbReference>
<accession>A0A7Y9J9B8</accession>
<sequence>MTELVTPDVRWYDSWEATLKEFGDDFPHGSGIGPEDRFVGRDACQAFVADRLRFADPAAELPADRVPCDYFWIVDEGEMIGFLALRHRLNDYLLEVGGHIGYSVRPSRRRHGHASRALGLSLARAAELGLDRVLVTCDEDNVASRRTIEGAGGRLEDVRAGKRRYWITVQPLPDRRVGAR</sequence>
<evidence type="ECO:0000313" key="2">
    <source>
        <dbReference type="EMBL" id="NYD40390.1"/>
    </source>
</evidence>
<dbReference type="InterPro" id="IPR000182">
    <property type="entry name" value="GNAT_dom"/>
</dbReference>
<keyword evidence="3" id="KW-1185">Reference proteome</keyword>
<dbReference type="InterPro" id="IPR016181">
    <property type="entry name" value="Acyl_CoA_acyltransferase"/>
</dbReference>
<dbReference type="RefSeq" id="WP_179662287.1">
    <property type="nucleotide sequence ID" value="NZ_JACCBG010000001.1"/>
</dbReference>